<dbReference type="EMBL" id="IACM01018199">
    <property type="protein sequence ID" value="LAB21035.1"/>
    <property type="molecule type" value="Transcribed_RNA"/>
</dbReference>
<keyword evidence="1" id="KW-0175">Coiled coil</keyword>
<protein>
    <recommendedName>
        <fullName evidence="3">Golgin subfamily A conserved domain-containing protein</fullName>
    </recommendedName>
</protein>
<name>A0A2D4LJ22_9SAUR</name>
<feature type="coiled-coil region" evidence="1">
    <location>
        <begin position="34"/>
        <end position="79"/>
    </location>
</feature>
<dbReference type="GO" id="GO:0000137">
    <property type="term" value="C:Golgi cis cisterna"/>
    <property type="evidence" value="ECO:0007669"/>
    <property type="project" value="TreeGrafter"/>
</dbReference>
<dbReference type="PANTHER" id="PTHR10881:SF46">
    <property type="entry name" value="GOLGIN SUBFAMILY A MEMBER 2"/>
    <property type="match status" value="1"/>
</dbReference>
<evidence type="ECO:0000256" key="1">
    <source>
        <dbReference type="SAM" id="Coils"/>
    </source>
</evidence>
<reference evidence="2" key="1">
    <citation type="submission" date="2017-07" db="EMBL/GenBank/DDBJ databases">
        <authorList>
            <person name="Mikheyev A."/>
            <person name="Grau M."/>
        </authorList>
    </citation>
    <scope>NUCLEOTIDE SEQUENCE</scope>
    <source>
        <tissue evidence="2">Venom_gland</tissue>
    </source>
</reference>
<evidence type="ECO:0000313" key="2">
    <source>
        <dbReference type="EMBL" id="LAB21035.1"/>
    </source>
</evidence>
<dbReference type="GO" id="GO:0007030">
    <property type="term" value="P:Golgi organization"/>
    <property type="evidence" value="ECO:0007669"/>
    <property type="project" value="TreeGrafter"/>
</dbReference>
<dbReference type="InterPro" id="IPR024858">
    <property type="entry name" value="GOLGA"/>
</dbReference>
<reference evidence="2" key="2">
    <citation type="submission" date="2017-11" db="EMBL/GenBank/DDBJ databases">
        <title>Coralsnake Venomics: Analyses of Venom Gland Transcriptomes and Proteomes of Six Brazilian Taxa.</title>
        <authorList>
            <person name="Aird S.D."/>
            <person name="Jorge da Silva N."/>
            <person name="Qiu L."/>
            <person name="Villar-Briones A."/>
            <person name="Aparecida-Saddi V."/>
            <person name="Campos-Telles M.P."/>
            <person name="Grau M."/>
            <person name="Mikheyev A.S."/>
        </authorList>
    </citation>
    <scope>NUCLEOTIDE SEQUENCE</scope>
    <source>
        <tissue evidence="2">Venom_gland</tissue>
    </source>
</reference>
<organism evidence="2">
    <name type="scientific">Micrurus spixii</name>
    <name type="common">Amazon coral snake</name>
    <dbReference type="NCBI Taxonomy" id="129469"/>
    <lineage>
        <taxon>Eukaryota</taxon>
        <taxon>Metazoa</taxon>
        <taxon>Chordata</taxon>
        <taxon>Craniata</taxon>
        <taxon>Vertebrata</taxon>
        <taxon>Euteleostomi</taxon>
        <taxon>Lepidosauria</taxon>
        <taxon>Squamata</taxon>
        <taxon>Bifurcata</taxon>
        <taxon>Unidentata</taxon>
        <taxon>Episquamata</taxon>
        <taxon>Toxicofera</taxon>
        <taxon>Serpentes</taxon>
        <taxon>Colubroidea</taxon>
        <taxon>Elapidae</taxon>
        <taxon>Elapinae</taxon>
        <taxon>Micrurus</taxon>
    </lineage>
</organism>
<proteinExistence type="predicted"/>
<dbReference type="GO" id="GO:0032580">
    <property type="term" value="C:Golgi cisterna membrane"/>
    <property type="evidence" value="ECO:0007669"/>
    <property type="project" value="TreeGrafter"/>
</dbReference>
<accession>A0A2D4LJ22</accession>
<evidence type="ECO:0008006" key="3">
    <source>
        <dbReference type="Google" id="ProtNLM"/>
    </source>
</evidence>
<dbReference type="PANTHER" id="PTHR10881">
    <property type="entry name" value="GOLGIN SUBFAMILY A MEMBER-RELATED"/>
    <property type="match status" value="1"/>
</dbReference>
<dbReference type="AlphaFoldDB" id="A0A2D4LJ22"/>
<dbReference type="GO" id="GO:0005801">
    <property type="term" value="C:cis-Golgi network"/>
    <property type="evidence" value="ECO:0007669"/>
    <property type="project" value="TreeGrafter"/>
</dbReference>
<sequence>MVSQTTTYINGENIMPSTDMKEMATRYQELAIAFDSSNLTNKQLNAEIEELKQQNQEAVNELEKEKKGFEQRFAKEQATLREQLQVHIQTIGILVSEKSELQTALGHTQQAARQKAGE</sequence>